<evidence type="ECO:0000256" key="8">
    <source>
        <dbReference type="ARBA" id="ARBA00023180"/>
    </source>
</evidence>
<dbReference type="Gene3D" id="3.40.190.10">
    <property type="entry name" value="Periplasmic binding protein-like II"/>
    <property type="match status" value="1"/>
</dbReference>
<evidence type="ECO:0000313" key="12">
    <source>
        <dbReference type="EMBL" id="GBN73286.1"/>
    </source>
</evidence>
<keyword evidence="8" id="KW-0325">Glycoprotein</keyword>
<evidence type="ECO:0000256" key="1">
    <source>
        <dbReference type="ARBA" id="ARBA00004141"/>
    </source>
</evidence>
<keyword evidence="4" id="KW-1133">Transmembrane helix</keyword>
<evidence type="ECO:0000256" key="2">
    <source>
        <dbReference type="ARBA" id="ARBA00022448"/>
    </source>
</evidence>
<evidence type="ECO:0000256" key="5">
    <source>
        <dbReference type="ARBA" id="ARBA00023065"/>
    </source>
</evidence>
<organism evidence="12 13">
    <name type="scientific">Araneus ventricosus</name>
    <name type="common">Orbweaver spider</name>
    <name type="synonym">Epeira ventricosa</name>
    <dbReference type="NCBI Taxonomy" id="182803"/>
    <lineage>
        <taxon>Eukaryota</taxon>
        <taxon>Metazoa</taxon>
        <taxon>Ecdysozoa</taxon>
        <taxon>Arthropoda</taxon>
        <taxon>Chelicerata</taxon>
        <taxon>Arachnida</taxon>
        <taxon>Araneae</taxon>
        <taxon>Araneomorphae</taxon>
        <taxon>Entelegynae</taxon>
        <taxon>Araneoidea</taxon>
        <taxon>Araneidae</taxon>
        <taxon>Araneus</taxon>
    </lineage>
</organism>
<comment type="caution">
    <text evidence="12">The sequence shown here is derived from an EMBL/GenBank/DDBJ whole genome shotgun (WGS) entry which is preliminary data.</text>
</comment>
<comment type="subcellular location">
    <subcellularLocation>
        <location evidence="1">Membrane</location>
        <topology evidence="1">Multi-pass membrane protein</topology>
    </subcellularLocation>
</comment>
<evidence type="ECO:0000256" key="7">
    <source>
        <dbReference type="ARBA" id="ARBA00023170"/>
    </source>
</evidence>
<keyword evidence="9" id="KW-1071">Ligand-gated ion channel</keyword>
<evidence type="ECO:0000256" key="4">
    <source>
        <dbReference type="ARBA" id="ARBA00022989"/>
    </source>
</evidence>
<evidence type="ECO:0000313" key="13">
    <source>
        <dbReference type="Proteomes" id="UP000499080"/>
    </source>
</evidence>
<dbReference type="EMBL" id="BGPR01016513">
    <property type="protein sequence ID" value="GBN73286.1"/>
    <property type="molecule type" value="Genomic_DNA"/>
</dbReference>
<evidence type="ECO:0000256" key="10">
    <source>
        <dbReference type="ARBA" id="ARBA00023303"/>
    </source>
</evidence>
<evidence type="ECO:0000256" key="9">
    <source>
        <dbReference type="ARBA" id="ARBA00023286"/>
    </source>
</evidence>
<dbReference type="GO" id="GO:0015276">
    <property type="term" value="F:ligand-gated monoatomic ion channel activity"/>
    <property type="evidence" value="ECO:0007669"/>
    <property type="project" value="InterPro"/>
</dbReference>
<dbReference type="OrthoDB" id="6117597at2759"/>
<dbReference type="SUPFAM" id="SSF53850">
    <property type="entry name" value="Periplasmic binding protein-like II"/>
    <property type="match status" value="1"/>
</dbReference>
<keyword evidence="7" id="KW-0675">Receptor</keyword>
<reference evidence="12 13" key="1">
    <citation type="journal article" date="2019" name="Sci. Rep.">
        <title>Orb-weaving spider Araneus ventricosus genome elucidates the spidroin gene catalogue.</title>
        <authorList>
            <person name="Kono N."/>
            <person name="Nakamura H."/>
            <person name="Ohtoshi R."/>
            <person name="Moran D.A.P."/>
            <person name="Shinohara A."/>
            <person name="Yoshida Y."/>
            <person name="Fujiwara M."/>
            <person name="Mori M."/>
            <person name="Tomita M."/>
            <person name="Arakawa K."/>
        </authorList>
    </citation>
    <scope>NUCLEOTIDE SEQUENCE [LARGE SCALE GENOMIC DNA]</scope>
</reference>
<gene>
    <name evidence="12" type="ORF">AVEN_136532_1</name>
</gene>
<evidence type="ECO:0000259" key="11">
    <source>
        <dbReference type="SMART" id="SM00918"/>
    </source>
</evidence>
<keyword evidence="5" id="KW-0406">Ion transport</keyword>
<dbReference type="Proteomes" id="UP000499080">
    <property type="component" value="Unassembled WGS sequence"/>
</dbReference>
<dbReference type="AlphaFoldDB" id="A0A4Y2RCW5"/>
<sequence>MNVYRVRFAPWIPFVDPILGEDNKFHLGGVAKDVYEGMKVFMDFNYDAVPQSDNIYGAKVNGTWNGMIGSMVENETDISGPYFIDEDRSLAVEFSDPVAFSQLTIVSGLISSNRDPFLILAVFSMPVK</sequence>
<proteinExistence type="predicted"/>
<evidence type="ECO:0000256" key="6">
    <source>
        <dbReference type="ARBA" id="ARBA00023136"/>
    </source>
</evidence>
<keyword evidence="3" id="KW-0812">Transmembrane</keyword>
<feature type="domain" description="Ionotropic glutamate receptor L-glutamate and glycine-binding" evidence="11">
    <location>
        <begin position="10"/>
        <end position="73"/>
    </location>
</feature>
<accession>A0A4Y2RCW5</accession>
<protein>
    <recommendedName>
        <fullName evidence="11">Ionotropic glutamate receptor L-glutamate and glycine-binding domain-containing protein</fullName>
    </recommendedName>
</protein>
<dbReference type="GO" id="GO:0016020">
    <property type="term" value="C:membrane"/>
    <property type="evidence" value="ECO:0007669"/>
    <property type="project" value="UniProtKB-SubCell"/>
</dbReference>
<keyword evidence="6" id="KW-0472">Membrane</keyword>
<dbReference type="SMART" id="SM00918">
    <property type="entry name" value="Lig_chan-Glu_bd"/>
    <property type="match status" value="1"/>
</dbReference>
<evidence type="ECO:0000256" key="3">
    <source>
        <dbReference type="ARBA" id="ARBA00022692"/>
    </source>
</evidence>
<dbReference type="Pfam" id="PF10613">
    <property type="entry name" value="Lig_chan-Glu_bd"/>
    <property type="match status" value="1"/>
</dbReference>
<dbReference type="InterPro" id="IPR019594">
    <property type="entry name" value="Glu/Gly-bd"/>
</dbReference>
<keyword evidence="2" id="KW-0813">Transport</keyword>
<keyword evidence="10" id="KW-0407">Ion channel</keyword>
<keyword evidence="13" id="KW-1185">Reference proteome</keyword>
<name>A0A4Y2RCW5_ARAVE</name>